<protein>
    <recommendedName>
        <fullName evidence="3">K Homology domain-containing protein</fullName>
    </recommendedName>
</protein>
<dbReference type="PANTHER" id="PTHR23030:SF42">
    <property type="entry name" value="CHROMOSOME UNDETERMINED SCAFFOLD_90, WHOLE GENOME SHOTGUN SEQUENCE"/>
    <property type="match status" value="1"/>
</dbReference>
<sequence length="881" mass="95454">DGEQMASYLPLRDPDPVHDRQDAHDLVVLRSDGNGARVAFTGPGQKRAGFPCQVTVLQAGSVAAATALCAKLLYNCLERGASQDQVKQWKNDLLKKVAAAPLAAPKELLKKVAVAPVALGAHAATAAAEDGENDYVSMLLQPGYVDNKPPAKASASASASALTASTSTASASTVSTASTAGKLFGWQLQPCSDSDDDMTVTQLLAKKRAQEATTKLGEAAAEASGGQASKEELARRVVCKGCREAFRKGDDLTSHVKSCSGLSRCELCTAYIAKSDADGHVTSGCRAVETAKNQMSAGGPFFSPKSCVVWVKGKLAGEVPEKSERRLKTYRQTLKLGLSDGNGKSFGLNRADVMRTLALLVEAFESKAAKRLKQQAGTKDPTPAERFEKRCQMMSEEQSAGSRGNTAQVEESVCLPSWNSKLPGIFIGPKGQAIKDFQQTFGVTATVEEMPPAEILNAGHIHDYNVSIRGGSPNVKKASAALRQFLKALRHEESVNLPAPAAKLFQGKNGFAVLKHLEASVWKEQLLPAATGAPPWMPLGYSWKPCLEVTAVDNQIIIRGTSSLATEAVGRAKKAAEEAAFSHFKIARRTRTALLAPQGSDGKVLLHQLQSEFGVAVELGPQVGDGEMADATVGGFDAAQLAAAVGRIQEMDRVEREAIQQRRQQDNMQRQQWQQQQHQQSQQRQQEQWQQHHQQQQWQQHHQHQLNQQQQQQWQQQQWQQQHQQQWQQHQWQQPHQQHHHQPSTATATTPTATTTTTATTATGTATARTAANSAATTAQPAVALVSRESVLSRGSGGQSSVGRRSRSPPARSRSPPKIFSPARSRSPRESFSPSRHRSQSPRQASAPARRPLPRPPPRGPPAPKPRAWLPRPPKRPESPR</sequence>
<dbReference type="InterPro" id="IPR004088">
    <property type="entry name" value="KH_dom_type_1"/>
</dbReference>
<keyword evidence="1" id="KW-0694">RNA-binding</keyword>
<dbReference type="Proteomes" id="UP000654075">
    <property type="component" value="Unassembled WGS sequence"/>
</dbReference>
<evidence type="ECO:0000256" key="2">
    <source>
        <dbReference type="SAM" id="MobiDB-lite"/>
    </source>
</evidence>
<feature type="compositionally biased region" description="Pro residues" evidence="2">
    <location>
        <begin position="854"/>
        <end position="865"/>
    </location>
</feature>
<dbReference type="SMART" id="SM00322">
    <property type="entry name" value="KH"/>
    <property type="match status" value="1"/>
</dbReference>
<evidence type="ECO:0000259" key="3">
    <source>
        <dbReference type="SMART" id="SM00322"/>
    </source>
</evidence>
<dbReference type="PROSITE" id="PS50084">
    <property type="entry name" value="KH_TYPE_1"/>
    <property type="match status" value="1"/>
</dbReference>
<evidence type="ECO:0000313" key="4">
    <source>
        <dbReference type="EMBL" id="CAE8638925.1"/>
    </source>
</evidence>
<feature type="compositionally biased region" description="Low complexity" evidence="2">
    <location>
        <begin position="801"/>
        <end position="834"/>
    </location>
</feature>
<organism evidence="4 5">
    <name type="scientific">Polarella glacialis</name>
    <name type="common">Dinoflagellate</name>
    <dbReference type="NCBI Taxonomy" id="89957"/>
    <lineage>
        <taxon>Eukaryota</taxon>
        <taxon>Sar</taxon>
        <taxon>Alveolata</taxon>
        <taxon>Dinophyceae</taxon>
        <taxon>Suessiales</taxon>
        <taxon>Suessiaceae</taxon>
        <taxon>Polarella</taxon>
    </lineage>
</organism>
<comment type="caution">
    <text evidence="4">The sequence shown here is derived from an EMBL/GenBank/DDBJ whole genome shotgun (WGS) entry which is preliminary data.</text>
</comment>
<feature type="compositionally biased region" description="Low complexity" evidence="2">
    <location>
        <begin position="841"/>
        <end position="850"/>
    </location>
</feature>
<feature type="compositionally biased region" description="Low complexity" evidence="2">
    <location>
        <begin position="666"/>
        <end position="688"/>
    </location>
</feature>
<feature type="non-terminal residue" evidence="4">
    <location>
        <position position="1"/>
    </location>
</feature>
<dbReference type="InterPro" id="IPR004087">
    <property type="entry name" value="KH_dom"/>
</dbReference>
<accession>A0A813HL00</accession>
<evidence type="ECO:0000313" key="5">
    <source>
        <dbReference type="Proteomes" id="UP000654075"/>
    </source>
</evidence>
<reference evidence="4" key="1">
    <citation type="submission" date="2021-02" db="EMBL/GenBank/DDBJ databases">
        <authorList>
            <person name="Dougan E. K."/>
            <person name="Rhodes N."/>
            <person name="Thang M."/>
            <person name="Chan C."/>
        </authorList>
    </citation>
    <scope>NUCLEOTIDE SEQUENCE</scope>
</reference>
<feature type="region of interest" description="Disordered" evidence="2">
    <location>
        <begin position="727"/>
        <end position="881"/>
    </location>
</feature>
<dbReference type="AlphaFoldDB" id="A0A813HL00"/>
<feature type="compositionally biased region" description="Low complexity" evidence="2">
    <location>
        <begin position="745"/>
        <end position="779"/>
    </location>
</feature>
<feature type="compositionally biased region" description="Low complexity" evidence="2">
    <location>
        <begin position="727"/>
        <end position="736"/>
    </location>
</feature>
<name>A0A813HL00_POLGL</name>
<dbReference type="PANTHER" id="PTHR23030">
    <property type="entry name" value="PCD6 INTERACTING PROTEIN-RELATED"/>
    <property type="match status" value="1"/>
</dbReference>
<proteinExistence type="predicted"/>
<evidence type="ECO:0000256" key="1">
    <source>
        <dbReference type="PROSITE-ProRule" id="PRU00117"/>
    </source>
</evidence>
<dbReference type="Pfam" id="PF00013">
    <property type="entry name" value="KH_1"/>
    <property type="match status" value="1"/>
</dbReference>
<dbReference type="SUPFAM" id="SSF54791">
    <property type="entry name" value="Eukaryotic type KH-domain (KH-domain type I)"/>
    <property type="match status" value="1"/>
</dbReference>
<keyword evidence="5" id="KW-1185">Reference proteome</keyword>
<feature type="region of interest" description="Disordered" evidence="2">
    <location>
        <begin position="658"/>
        <end position="688"/>
    </location>
</feature>
<dbReference type="Gene3D" id="3.30.1370.10">
    <property type="entry name" value="K Homology domain, type 1"/>
    <property type="match status" value="1"/>
</dbReference>
<dbReference type="InterPro" id="IPR036612">
    <property type="entry name" value="KH_dom_type_1_sf"/>
</dbReference>
<feature type="domain" description="K Homology" evidence="3">
    <location>
        <begin position="407"/>
        <end position="487"/>
    </location>
</feature>
<dbReference type="GO" id="GO:0003723">
    <property type="term" value="F:RNA binding"/>
    <property type="evidence" value="ECO:0007669"/>
    <property type="project" value="UniProtKB-UniRule"/>
</dbReference>
<gene>
    <name evidence="4" type="ORF">PGLA1383_LOCUS54015</name>
</gene>
<dbReference type="EMBL" id="CAJNNV010032092">
    <property type="protein sequence ID" value="CAE8638925.1"/>
    <property type="molecule type" value="Genomic_DNA"/>
</dbReference>